<organism evidence="8 9">
    <name type="scientific">Saxophila tyrrhenica</name>
    <dbReference type="NCBI Taxonomy" id="1690608"/>
    <lineage>
        <taxon>Eukaryota</taxon>
        <taxon>Fungi</taxon>
        <taxon>Dikarya</taxon>
        <taxon>Ascomycota</taxon>
        <taxon>Pezizomycotina</taxon>
        <taxon>Dothideomycetes</taxon>
        <taxon>Dothideomycetidae</taxon>
        <taxon>Mycosphaerellales</taxon>
        <taxon>Extremaceae</taxon>
        <taxon>Saxophila</taxon>
    </lineage>
</organism>
<dbReference type="Pfam" id="PF21762">
    <property type="entry name" value="DEDDh_C"/>
    <property type="match status" value="1"/>
</dbReference>
<evidence type="ECO:0000256" key="1">
    <source>
        <dbReference type="ARBA" id="ARBA00022723"/>
    </source>
</evidence>
<dbReference type="SMART" id="SM00317">
    <property type="entry name" value="SET"/>
    <property type="match status" value="1"/>
</dbReference>
<evidence type="ECO:0000256" key="3">
    <source>
        <dbReference type="ARBA" id="ARBA00022833"/>
    </source>
</evidence>
<dbReference type="GO" id="GO:0003676">
    <property type="term" value="F:nucleic acid binding"/>
    <property type="evidence" value="ECO:0007669"/>
    <property type="project" value="InterPro"/>
</dbReference>
<dbReference type="EMBL" id="JAVRRT010000012">
    <property type="protein sequence ID" value="KAK5166907.1"/>
    <property type="molecule type" value="Genomic_DNA"/>
</dbReference>
<dbReference type="Pfam" id="PF00856">
    <property type="entry name" value="SET"/>
    <property type="match status" value="1"/>
</dbReference>
<keyword evidence="2 4" id="KW-0863">Zinc-finger</keyword>
<dbReference type="PANTHER" id="PTHR12197">
    <property type="entry name" value="HISTONE-LYSINE N-METHYLTRANSFERASE SMYD"/>
    <property type="match status" value="1"/>
</dbReference>
<reference evidence="8 9" key="1">
    <citation type="submission" date="2023-08" db="EMBL/GenBank/DDBJ databases">
        <title>Black Yeasts Isolated from many extreme environments.</title>
        <authorList>
            <person name="Coleine C."/>
            <person name="Stajich J.E."/>
            <person name="Selbmann L."/>
        </authorList>
    </citation>
    <scope>NUCLEOTIDE SEQUENCE [LARGE SCALE GENOMIC DNA]</scope>
    <source>
        <strain evidence="8 9">CCFEE 5935</strain>
    </source>
</reference>
<evidence type="ECO:0000256" key="5">
    <source>
        <dbReference type="SAM" id="MobiDB-lite"/>
    </source>
</evidence>
<keyword evidence="9" id="KW-1185">Reference proteome</keyword>
<dbReference type="InterPro" id="IPR002893">
    <property type="entry name" value="Znf_MYND"/>
</dbReference>
<dbReference type="Proteomes" id="UP001337655">
    <property type="component" value="Unassembled WGS sequence"/>
</dbReference>
<evidence type="ECO:0000313" key="9">
    <source>
        <dbReference type="Proteomes" id="UP001337655"/>
    </source>
</evidence>
<evidence type="ECO:0000259" key="7">
    <source>
        <dbReference type="PROSITE" id="PS50865"/>
    </source>
</evidence>
<evidence type="ECO:0000259" key="6">
    <source>
        <dbReference type="PROSITE" id="PS50280"/>
    </source>
</evidence>
<dbReference type="Pfam" id="PF01753">
    <property type="entry name" value="zf-MYND"/>
    <property type="match status" value="1"/>
</dbReference>
<sequence>MPPHLHNARRELRFLQEALGLQTHAAPSRGATYPVFVCIDCEAYERDQSAITEIGVAVLDTKDVQDYNPSEGLPMWLTKIKAAHYRPIEHANLLNRQFVAGREESFDFGSTTWISTLDITAVLRRIFSAPADILHAANLDKKLPTDCQDVVFVAHGLRNETKYLRGLGFPLNGQGGRHRVVRCVDTQIVAGGTKKAHPSLQRLLRALKIEPVNLHNAGNDAVYTLHALISMAVMDYNKPGSVFAALQEANALKLPALKYNTNHAEHVYAGTATASSEGERSEFHSTSHQPTRLPVVQQPEKVSLSPISNLKRRPEDDPESSATGTEVKTSPLGGRGLFATKKLAQGDVVIAMDRPLVAVLDEHRIEDTCSWCFSWTELPVLSGAGVNQALKDNWCTGCKKVKYCSKACQSKAWKAIHKQECKKLSAQSEEIPNLVVAAMQILAGLNLGNSLYGDVQNMETHRDEFEKLGAKKWDVMQLMSHTAVKFSGQEDNKSNLERAKMVVCAMMCNSSRLVTPTFDPLGLVLDPSTAVMNHSCSPNAVVVFDGPKLSVRVLERVQQGDEITISYIDSSAPYGVRQAELRDQYFFTCNCSKCKLGSAAPQDAFLETNQDFAERIKVIDGMIDQITQDPAWPRHILGQSTDMKRMSALQFYGYSYLESPDSTTAAQDPSNLRKAITILRNTGVWPISRAPMPALYQQYAVACLGAKRYNEALVALIRLHALIDPTIYPQAHHPVRIVHAWTLATIAKAVSNEPDTPFCKALQSCGVDLPVLFLALLAEIHEQVPRSHGKSSSFGQMVDGAWRTIMGPGGELDEQYSQQGVERPRQQEMLQQQIKELWPKVKAFAADDALAAQIDEALAG</sequence>
<dbReference type="PANTHER" id="PTHR12197:SF251">
    <property type="entry name" value="EG:BACR7C10.4 PROTEIN"/>
    <property type="match status" value="1"/>
</dbReference>
<dbReference type="Gene3D" id="3.30.420.10">
    <property type="entry name" value="Ribonuclease H-like superfamily/Ribonuclease H"/>
    <property type="match status" value="1"/>
</dbReference>
<evidence type="ECO:0000256" key="4">
    <source>
        <dbReference type="PROSITE-ProRule" id="PRU00134"/>
    </source>
</evidence>
<dbReference type="InterPro" id="IPR036397">
    <property type="entry name" value="RNaseH_sf"/>
</dbReference>
<keyword evidence="1" id="KW-0479">Metal-binding</keyword>
<evidence type="ECO:0000256" key="2">
    <source>
        <dbReference type="ARBA" id="ARBA00022771"/>
    </source>
</evidence>
<dbReference type="Gene3D" id="2.170.270.10">
    <property type="entry name" value="SET domain"/>
    <property type="match status" value="1"/>
</dbReference>
<dbReference type="InterPro" id="IPR046341">
    <property type="entry name" value="SET_dom_sf"/>
</dbReference>
<accession>A0AAV9P2K5</accession>
<proteinExistence type="predicted"/>
<feature type="region of interest" description="Disordered" evidence="5">
    <location>
        <begin position="272"/>
        <end position="333"/>
    </location>
</feature>
<evidence type="ECO:0000313" key="8">
    <source>
        <dbReference type="EMBL" id="KAK5166907.1"/>
    </source>
</evidence>
<dbReference type="Gene3D" id="6.10.140.2220">
    <property type="match status" value="1"/>
</dbReference>
<dbReference type="InterPro" id="IPR012337">
    <property type="entry name" value="RNaseH-like_sf"/>
</dbReference>
<name>A0AAV9P2K5_9PEZI</name>
<dbReference type="RefSeq" id="XP_064656715.1">
    <property type="nucleotide sequence ID" value="XM_064804873.1"/>
</dbReference>
<gene>
    <name evidence="8" type="ORF">LTR77_007636</name>
</gene>
<dbReference type="SUPFAM" id="SSF82199">
    <property type="entry name" value="SET domain"/>
    <property type="match status" value="1"/>
</dbReference>
<feature type="domain" description="SET" evidence="6">
    <location>
        <begin position="323"/>
        <end position="568"/>
    </location>
</feature>
<comment type="caution">
    <text evidence="8">The sequence shown here is derived from an EMBL/GenBank/DDBJ whole genome shotgun (WGS) entry which is preliminary data.</text>
</comment>
<dbReference type="GO" id="GO:0005634">
    <property type="term" value="C:nucleus"/>
    <property type="evidence" value="ECO:0007669"/>
    <property type="project" value="TreeGrafter"/>
</dbReference>
<evidence type="ECO:0008006" key="10">
    <source>
        <dbReference type="Google" id="ProtNLM"/>
    </source>
</evidence>
<dbReference type="AlphaFoldDB" id="A0AAV9P2K5"/>
<dbReference type="PROSITE" id="PS50280">
    <property type="entry name" value="SET"/>
    <property type="match status" value="1"/>
</dbReference>
<feature type="domain" description="MYND-type" evidence="7">
    <location>
        <begin position="369"/>
        <end position="421"/>
    </location>
</feature>
<dbReference type="InterPro" id="IPR050869">
    <property type="entry name" value="H3K4_H4K5_MeTrfase"/>
</dbReference>
<keyword evidence="3" id="KW-0862">Zinc</keyword>
<dbReference type="GO" id="GO:0008270">
    <property type="term" value="F:zinc ion binding"/>
    <property type="evidence" value="ECO:0007669"/>
    <property type="project" value="UniProtKB-KW"/>
</dbReference>
<dbReference type="Gene3D" id="1.10.220.160">
    <property type="match status" value="1"/>
</dbReference>
<dbReference type="GeneID" id="89928972"/>
<dbReference type="SUPFAM" id="SSF53098">
    <property type="entry name" value="Ribonuclease H-like"/>
    <property type="match status" value="1"/>
</dbReference>
<dbReference type="PROSITE" id="PS50865">
    <property type="entry name" value="ZF_MYND_2"/>
    <property type="match status" value="1"/>
</dbReference>
<dbReference type="InterPro" id="IPR048519">
    <property type="entry name" value="Gfd2/YDR514C-like_C"/>
</dbReference>
<dbReference type="InterPro" id="IPR001214">
    <property type="entry name" value="SET_dom"/>
</dbReference>
<protein>
    <recommendedName>
        <fullName evidence="10">MYND-type zinc finger protein samB</fullName>
    </recommendedName>
</protein>